<proteinExistence type="predicted"/>
<accession>A0A077JF44</accession>
<sequence length="308" mass="35119">MASWEDQEELRELLHHLPEDDPPADLSHLLNLDEMEPKVLGGQNPGDEKLRQQVIKPPSIHPSTVTWHFGYKDKEDQQPEIKMRDWVPDPSKMSKSTCMRLILLGLYQACKAQEIIKMDFDVHWEQSRVNKQYFEVEYSCRMCRTVLHEPMPIMYDPETELWVKPGRLRGPLGSAVYTLKKHYERCLSALPSFEGTRLPKRRANPSRRYEAFREHTPTRKRRSKEGISTDQQPSTSSGDPVALISGPCGPHSIQPPGCILQELPKPEVGTSEMAVAMSGGPFWEEVYGDSIFGAPFGTSDDQLLSQFD</sequence>
<feature type="compositionally biased region" description="Basic and acidic residues" evidence="1">
    <location>
        <begin position="207"/>
        <end position="217"/>
    </location>
</feature>
<dbReference type="GeneID" id="37620036"/>
<evidence type="ECO:0000313" key="3">
    <source>
        <dbReference type="Proteomes" id="UP000136986"/>
    </source>
</evidence>
<gene>
    <name evidence="2" type="primary">tas</name>
</gene>
<dbReference type="RefSeq" id="YP_009508559.1">
    <property type="nucleotide sequence ID" value="NC_039026.1"/>
</dbReference>
<dbReference type="Pfam" id="PF03274">
    <property type="entry name" value="Foamy_BEL"/>
    <property type="match status" value="1"/>
</dbReference>
<dbReference type="EMBL" id="AB923518">
    <property type="protein sequence ID" value="BAP18655.1"/>
    <property type="molecule type" value="Genomic_DNA"/>
</dbReference>
<dbReference type="GO" id="GO:0016032">
    <property type="term" value="P:viral process"/>
    <property type="evidence" value="ECO:0007669"/>
    <property type="project" value="InterPro"/>
</dbReference>
<dbReference type="Proteomes" id="UP000136986">
    <property type="component" value="Segment"/>
</dbReference>
<reference evidence="2 3" key="1">
    <citation type="journal article" date="2014" name="Gene">
        <title>Construction of an infectious clone of simian foamy virus of Japanese macaque (SFVjm) and phylogenetic analyses of SFVjm isolates.</title>
        <authorList>
            <person name="Yoshikawa R."/>
            <person name="Nakagawa S."/>
            <person name="Okamoto M."/>
            <person name="Miyazawa T."/>
        </authorList>
    </citation>
    <scope>NUCLEOTIDE SEQUENCE [LARGE SCALE GENOMIC DNA]</scope>
</reference>
<dbReference type="InterPro" id="IPR004956">
    <property type="entry name" value="Foamy_BEL"/>
</dbReference>
<protein>
    <submittedName>
        <fullName evidence="2">Tas protein</fullName>
    </submittedName>
</protein>
<dbReference type="GO" id="GO:0045893">
    <property type="term" value="P:positive regulation of DNA-templated transcription"/>
    <property type="evidence" value="ECO:0007669"/>
    <property type="project" value="InterPro"/>
</dbReference>
<name>A0A077JF44_9RETR</name>
<keyword evidence="3" id="KW-1185">Reference proteome</keyword>
<dbReference type="KEGG" id="vg:37620036"/>
<feature type="region of interest" description="Disordered" evidence="1">
    <location>
        <begin position="197"/>
        <end position="247"/>
    </location>
</feature>
<feature type="compositionally biased region" description="Polar residues" evidence="1">
    <location>
        <begin position="226"/>
        <end position="238"/>
    </location>
</feature>
<evidence type="ECO:0000256" key="1">
    <source>
        <dbReference type="SAM" id="MobiDB-lite"/>
    </source>
</evidence>
<organism evidence="2 3">
    <name type="scientific">Japanese macaque simian foamy virus</name>
    <dbReference type="NCBI Taxonomy" id="2170198"/>
    <lineage>
        <taxon>Viruses</taxon>
        <taxon>Riboviria</taxon>
        <taxon>Pararnavirae</taxon>
        <taxon>Artverviricota</taxon>
        <taxon>Revtraviricetes</taxon>
        <taxon>Ortervirales</taxon>
        <taxon>Retroviridae</taxon>
        <taxon>Spumaretrovirinae</taxon>
        <taxon>Simiispumavirus</taxon>
        <taxon>Simiispumavirus macfus</taxon>
    </lineage>
</organism>
<evidence type="ECO:0000313" key="2">
    <source>
        <dbReference type="EMBL" id="BAP18655.1"/>
    </source>
</evidence>